<gene>
    <name evidence="2" type="ORF">DJ019_11900</name>
</gene>
<dbReference type="EMBL" id="QFYS01000004">
    <property type="protein sequence ID" value="RAK65673.1"/>
    <property type="molecule type" value="Genomic_DNA"/>
</dbReference>
<evidence type="ECO:0000259" key="1">
    <source>
        <dbReference type="Pfam" id="PF07589"/>
    </source>
</evidence>
<dbReference type="InterPro" id="IPR013424">
    <property type="entry name" value="Ice-binding_C"/>
</dbReference>
<keyword evidence="3" id="KW-1185">Reference proteome</keyword>
<dbReference type="NCBIfam" id="TIGR02595">
    <property type="entry name" value="PEP_CTERM"/>
    <property type="match status" value="1"/>
</dbReference>
<feature type="non-terminal residue" evidence="2">
    <location>
        <position position="1"/>
    </location>
</feature>
<name>A0A328BF26_9CAUL</name>
<organism evidence="2 3">
    <name type="scientific">Phenylobacterium kunshanense</name>
    <dbReference type="NCBI Taxonomy" id="1445034"/>
    <lineage>
        <taxon>Bacteria</taxon>
        <taxon>Pseudomonadati</taxon>
        <taxon>Pseudomonadota</taxon>
        <taxon>Alphaproteobacteria</taxon>
        <taxon>Caulobacterales</taxon>
        <taxon>Caulobacteraceae</taxon>
        <taxon>Phenylobacterium</taxon>
    </lineage>
</organism>
<feature type="domain" description="Ice-binding protein C-terminal" evidence="1">
    <location>
        <begin position="114"/>
        <end position="138"/>
    </location>
</feature>
<dbReference type="AlphaFoldDB" id="A0A328BF26"/>
<evidence type="ECO:0000313" key="3">
    <source>
        <dbReference type="Proteomes" id="UP000249524"/>
    </source>
</evidence>
<dbReference type="NCBIfam" id="NF035944">
    <property type="entry name" value="PEPxxWA-CTERM"/>
    <property type="match status" value="1"/>
</dbReference>
<dbReference type="Proteomes" id="UP000249524">
    <property type="component" value="Unassembled WGS sequence"/>
</dbReference>
<dbReference type="RefSeq" id="WP_133255295.1">
    <property type="nucleotide sequence ID" value="NZ_QFYS01000004.1"/>
</dbReference>
<dbReference type="OrthoDB" id="8613264at2"/>
<protein>
    <recommendedName>
        <fullName evidence="1">Ice-binding protein C-terminal domain-containing protein</fullName>
    </recommendedName>
</protein>
<sequence>PETPDIIAIQSGSLKTISFSKAVSNVYLALVSWNNNSGTFNQPITPVSAGCGFFGCGDFTNVTDYSFTSQGELHGILKFAGNFSSVSFTDNSEDWHGITVGIGGLAPAAPGGGAVPEPATWALLIMGFGGAGAMLRRRSAAAAAA</sequence>
<accession>A0A328BF26</accession>
<proteinExistence type="predicted"/>
<dbReference type="Pfam" id="PF07589">
    <property type="entry name" value="PEP-CTERM"/>
    <property type="match status" value="1"/>
</dbReference>
<comment type="caution">
    <text evidence="2">The sequence shown here is derived from an EMBL/GenBank/DDBJ whole genome shotgun (WGS) entry which is preliminary data.</text>
</comment>
<evidence type="ECO:0000313" key="2">
    <source>
        <dbReference type="EMBL" id="RAK65673.1"/>
    </source>
</evidence>
<reference evidence="2 3" key="1">
    <citation type="submission" date="2018-05" db="EMBL/GenBank/DDBJ databases">
        <authorList>
            <person name="Lanie J.A."/>
            <person name="Ng W.-L."/>
            <person name="Kazmierczak K.M."/>
            <person name="Andrzejewski T.M."/>
            <person name="Davidsen T.M."/>
            <person name="Wayne K.J."/>
            <person name="Tettelin H."/>
            <person name="Glass J.I."/>
            <person name="Rusch D."/>
            <person name="Podicherti R."/>
            <person name="Tsui H.-C.T."/>
            <person name="Winkler M.E."/>
        </authorList>
    </citation>
    <scope>NUCLEOTIDE SEQUENCE [LARGE SCALE GENOMIC DNA]</scope>
    <source>
        <strain evidence="2 3">BUT-10</strain>
    </source>
</reference>